<comment type="caution">
    <text evidence="3">The sequence shown here is derived from an EMBL/GenBank/DDBJ whole genome shotgun (WGS) entry which is preliminary data.</text>
</comment>
<evidence type="ECO:0000256" key="1">
    <source>
        <dbReference type="ARBA" id="ARBA00022676"/>
    </source>
</evidence>
<dbReference type="Proteomes" id="UP001139646">
    <property type="component" value="Unassembled WGS sequence"/>
</dbReference>
<reference evidence="3" key="1">
    <citation type="submission" date="2022-01" db="EMBL/GenBank/DDBJ databases">
        <title>Colwellia maritima, isolated from seawater.</title>
        <authorList>
            <person name="Kristyanto S."/>
            <person name="Jung J."/>
            <person name="Jeon C.O."/>
        </authorList>
    </citation>
    <scope>NUCLEOTIDE SEQUENCE</scope>
    <source>
        <strain evidence="3">MSW7</strain>
    </source>
</reference>
<gene>
    <name evidence="3" type="ORF">L3081_21345</name>
</gene>
<dbReference type="PANTHER" id="PTHR34136">
    <property type="match status" value="1"/>
</dbReference>
<dbReference type="CDD" id="cd06533">
    <property type="entry name" value="Glyco_transf_WecG_TagA"/>
    <property type="match status" value="1"/>
</dbReference>
<proteinExistence type="predicted"/>
<sequence length="251" mass="28322">MTQVQTTNVAGLDTVCLTKDELADVMVKDCLFSRANKIAPKVVFSSNGQGISLNATDKSFANIMSQADMIHADGQSVVFASKLFTKKPLPDRIATTDFFHNAARKAQESGLTFFMLGASEEESKLACEKMRIKYPTLKIIGRRNGYFTKDQNQEIIDEINALKPDVLWVALGKPKQEFWCIEMRDKLDVGWIKTCGGLYAFLAGTAPRAPMWMQNLSLEWLFRVAKAPKRLGWRYMTTNPHALWLMITRSK</sequence>
<accession>A0ABS9X5F6</accession>
<keyword evidence="4" id="KW-1185">Reference proteome</keyword>
<dbReference type="NCBIfam" id="TIGR00696">
    <property type="entry name" value="wecG_tagA_cpsF"/>
    <property type="match status" value="1"/>
</dbReference>
<dbReference type="InterPro" id="IPR004629">
    <property type="entry name" value="WecG_TagA_CpsF"/>
</dbReference>
<organism evidence="3 4">
    <name type="scientific">Colwellia maritima</name>
    <dbReference type="NCBI Taxonomy" id="2912588"/>
    <lineage>
        <taxon>Bacteria</taxon>
        <taxon>Pseudomonadati</taxon>
        <taxon>Pseudomonadota</taxon>
        <taxon>Gammaproteobacteria</taxon>
        <taxon>Alteromonadales</taxon>
        <taxon>Colwelliaceae</taxon>
        <taxon>Colwellia</taxon>
    </lineage>
</organism>
<protein>
    <submittedName>
        <fullName evidence="3">WecB/TagA/CpsF family glycosyltransferase</fullName>
    </submittedName>
</protein>
<dbReference type="Pfam" id="PF03808">
    <property type="entry name" value="Glyco_tran_WecG"/>
    <property type="match status" value="1"/>
</dbReference>
<dbReference type="PANTHER" id="PTHR34136:SF1">
    <property type="entry name" value="UDP-N-ACETYL-D-MANNOSAMINURONIC ACID TRANSFERASE"/>
    <property type="match status" value="1"/>
</dbReference>
<evidence type="ECO:0000256" key="2">
    <source>
        <dbReference type="ARBA" id="ARBA00022679"/>
    </source>
</evidence>
<name>A0ABS9X5F6_9GAMM</name>
<evidence type="ECO:0000313" key="4">
    <source>
        <dbReference type="Proteomes" id="UP001139646"/>
    </source>
</evidence>
<evidence type="ECO:0000313" key="3">
    <source>
        <dbReference type="EMBL" id="MCI2285473.1"/>
    </source>
</evidence>
<dbReference type="EMBL" id="JAKKSL010000005">
    <property type="protein sequence ID" value="MCI2285473.1"/>
    <property type="molecule type" value="Genomic_DNA"/>
</dbReference>
<dbReference type="RefSeq" id="WP_242288354.1">
    <property type="nucleotide sequence ID" value="NZ_JAKKSL010000005.1"/>
</dbReference>
<keyword evidence="2" id="KW-0808">Transferase</keyword>
<keyword evidence="1" id="KW-0328">Glycosyltransferase</keyword>